<name>A0A095C229_SCHHA</name>
<dbReference type="STRING" id="6185.A0A095C229"/>
<dbReference type="PRINTS" id="PR00597">
    <property type="entry name" value="GELSOLIN"/>
</dbReference>
<organism evidence="1">
    <name type="scientific">Schistosoma haematobium</name>
    <name type="common">Blood fluke</name>
    <dbReference type="NCBI Taxonomy" id="6185"/>
    <lineage>
        <taxon>Eukaryota</taxon>
        <taxon>Metazoa</taxon>
        <taxon>Spiralia</taxon>
        <taxon>Lophotrochozoa</taxon>
        <taxon>Platyhelminthes</taxon>
        <taxon>Trematoda</taxon>
        <taxon>Digenea</taxon>
        <taxon>Strigeidida</taxon>
        <taxon>Schistosomatoidea</taxon>
        <taxon>Schistosomatidae</taxon>
        <taxon>Schistosoma</taxon>
    </lineage>
</organism>
<dbReference type="Pfam" id="PF00626">
    <property type="entry name" value="Gelsolin"/>
    <property type="match status" value="5"/>
</dbReference>
<dbReference type="CDD" id="cd11289">
    <property type="entry name" value="gelsolin_S2_like"/>
    <property type="match status" value="1"/>
</dbReference>
<dbReference type="InterPro" id="IPR029006">
    <property type="entry name" value="ADF-H/Gelsolin-like_dom_sf"/>
</dbReference>
<dbReference type="AlphaFoldDB" id="A0A095C229"/>
<dbReference type="InterPro" id="IPR007123">
    <property type="entry name" value="Gelsolin-like_dom"/>
</dbReference>
<dbReference type="GO" id="GO:0005737">
    <property type="term" value="C:cytoplasm"/>
    <property type="evidence" value="ECO:0007669"/>
    <property type="project" value="TreeGrafter"/>
</dbReference>
<dbReference type="InterPro" id="IPR007122">
    <property type="entry name" value="Villin/Gelsolin"/>
</dbReference>
<dbReference type="EMBL" id="KL250705">
    <property type="protein sequence ID" value="KGB35673.1"/>
    <property type="molecule type" value="Genomic_DNA"/>
</dbReference>
<dbReference type="GO" id="GO:0008154">
    <property type="term" value="P:actin polymerization or depolymerization"/>
    <property type="evidence" value="ECO:0007669"/>
    <property type="project" value="TreeGrafter"/>
</dbReference>
<dbReference type="Gene3D" id="3.40.20.10">
    <property type="entry name" value="Severin"/>
    <property type="match status" value="5"/>
</dbReference>
<evidence type="ECO:0000313" key="1">
    <source>
        <dbReference type="EMBL" id="KGB35673.1"/>
    </source>
</evidence>
<dbReference type="CDD" id="cd11290">
    <property type="entry name" value="gelsolin_S1_like"/>
    <property type="match status" value="1"/>
</dbReference>
<dbReference type="PANTHER" id="PTHR11977:SF130">
    <property type="entry name" value="SEVERIN"/>
    <property type="match status" value="1"/>
</dbReference>
<proteinExistence type="predicted"/>
<gene>
    <name evidence="1" type="ORF">MS3_03933</name>
</gene>
<dbReference type="SMART" id="SM00262">
    <property type="entry name" value="GEL"/>
    <property type="match status" value="5"/>
</dbReference>
<dbReference type="GO" id="GO:0015629">
    <property type="term" value="C:actin cytoskeleton"/>
    <property type="evidence" value="ECO:0007669"/>
    <property type="project" value="TreeGrafter"/>
</dbReference>
<protein>
    <submittedName>
        <fullName evidence="1">Severin</fullName>
    </submittedName>
</protein>
<accession>A0A095C229</accession>
<dbReference type="SUPFAM" id="SSF55753">
    <property type="entry name" value="Actin depolymerizing proteins"/>
    <property type="match status" value="5"/>
</dbReference>
<sequence>MALSNTPSQEYSWQGTNLPLFGSDEDKRVKKESGLQEEAWCSVLNTHCPRLFVWRVEKFKIRPVNENDYGHFFNGDSYIVLNIYSKGRGLGYDVHSWVGSKSTPEEYTTAVYKTVELDAVLDNQAVQHREVEQYESCLFKSYFSCFRILNGGIDSGFRRTTPNEYQPRLLHFHQEGRGRFQVQEVDLSINSLDSTDVFILDLGSKLYQWNGSKSNKEKRYNAAQFLLQVSSERNGRCKTAVLDELFTNSGDEFLHYLPDKPVHRSKKYCESTKCIYKLSDEDGNLSFDLVVKNHLPKRVLIDAGYHLFIYIGSKCLLCEKQNALSYAHCGDKIITDCFISMEEYNWKDTNMALFGSDEERSIKKEAAKTEEAWQQIRPIGKSTLLVWRINKFNLEVVKSEDIGTFYSGDSYIVLNIEKVGDDYNYDAHFWIGKKSTQDEYVTAAYKTVELDTFLDDKAIQHREVDGLESKQFKSYFKKFRTLEGGYDSGFNHTKPNEFKTRLIHFRDIDSSHVELREVPYSRNSLVSEDVFILDLGSLAYQWIGSKSGKYERFKSAEYLLKLKSERNGRCKIQVLEENENSHELKEFLAKLPNTEITAPSKNNCGMKAVHRLSDEDGEMKLSLVCKEVLPRSVITQDDVYFIDNGSHLYVYIGDQCSTQEKRNALSNAHEYLKGTSHPLVPISVVCGSEKLTLLKNILE</sequence>
<dbReference type="GO" id="GO:0051015">
    <property type="term" value="F:actin filament binding"/>
    <property type="evidence" value="ECO:0007669"/>
    <property type="project" value="InterPro"/>
</dbReference>
<dbReference type="PANTHER" id="PTHR11977">
    <property type="entry name" value="VILLIN"/>
    <property type="match status" value="1"/>
</dbReference>
<reference evidence="1" key="1">
    <citation type="journal article" date="2012" name="Nat. Genet.">
        <title>Whole-genome sequence of Schistosoma haematobium.</title>
        <authorList>
            <person name="Young N.D."/>
            <person name="Jex A.R."/>
            <person name="Li B."/>
            <person name="Liu S."/>
            <person name="Yang L."/>
            <person name="Xiong Z."/>
            <person name="Li Y."/>
            <person name="Cantacessi C."/>
            <person name="Hall R.S."/>
            <person name="Xu X."/>
            <person name="Chen F."/>
            <person name="Wu X."/>
            <person name="Zerlotini A."/>
            <person name="Oliveira G."/>
            <person name="Hofmann A."/>
            <person name="Zhang G."/>
            <person name="Fang X."/>
            <person name="Kang Y."/>
            <person name="Campbell B.E."/>
            <person name="Loukas A."/>
            <person name="Ranganathan S."/>
            <person name="Rollinson D."/>
            <person name="Rinaldi G."/>
            <person name="Brindley P.J."/>
            <person name="Yang H."/>
            <person name="Wang J."/>
            <person name="Wang J."/>
            <person name="Gasser R.B."/>
        </authorList>
    </citation>
    <scope>NUCLEOTIDE SEQUENCE [LARGE SCALE GENOMIC DNA]</scope>
</reference>